<organism evidence="7 8">
    <name type="scientific">Pseudodesulfovibrio hydrargyri</name>
    <dbReference type="NCBI Taxonomy" id="2125990"/>
    <lineage>
        <taxon>Bacteria</taxon>
        <taxon>Pseudomonadati</taxon>
        <taxon>Thermodesulfobacteriota</taxon>
        <taxon>Desulfovibrionia</taxon>
        <taxon>Desulfovibrionales</taxon>
        <taxon>Desulfovibrionaceae</taxon>
    </lineage>
</organism>
<feature type="transmembrane region" description="Helical" evidence="6">
    <location>
        <begin position="114"/>
        <end position="136"/>
    </location>
</feature>
<feature type="transmembrane region" description="Helical" evidence="6">
    <location>
        <begin position="40"/>
        <end position="60"/>
    </location>
</feature>
<dbReference type="OrthoDB" id="5442014at2"/>
<evidence type="ECO:0000256" key="3">
    <source>
        <dbReference type="ARBA" id="ARBA00022692"/>
    </source>
</evidence>
<dbReference type="GO" id="GO:0005886">
    <property type="term" value="C:plasma membrane"/>
    <property type="evidence" value="ECO:0007669"/>
    <property type="project" value="UniProtKB-SubCell"/>
</dbReference>
<dbReference type="PANTHER" id="PTHR30250">
    <property type="entry name" value="PST FAMILY PREDICTED COLANIC ACID TRANSPORTER"/>
    <property type="match status" value="1"/>
</dbReference>
<feature type="transmembrane region" description="Helical" evidence="6">
    <location>
        <begin position="330"/>
        <end position="352"/>
    </location>
</feature>
<keyword evidence="2" id="KW-1003">Cell membrane</keyword>
<keyword evidence="3 6" id="KW-0812">Transmembrane</keyword>
<accession>A0A1J5N2L2</accession>
<dbReference type="EMBL" id="LKAQ01000004">
    <property type="protein sequence ID" value="OIQ49040.1"/>
    <property type="molecule type" value="Genomic_DNA"/>
</dbReference>
<comment type="subcellular location">
    <subcellularLocation>
        <location evidence="1">Cell membrane</location>
        <topology evidence="1">Multi-pass membrane protein</topology>
    </subcellularLocation>
</comment>
<reference evidence="7 8" key="1">
    <citation type="submission" date="2015-09" db="EMBL/GenBank/DDBJ databases">
        <title>Genome of Desulfovibrio dechloracetivorans BerOc1, a mercury methylating strain isolated from highly hydrocarbons and metals contaminated coastal sediments.</title>
        <authorList>
            <person name="Goni Urriza M."/>
            <person name="Gassie C."/>
            <person name="Bouchez O."/>
            <person name="Klopp C."/>
            <person name="Ranchou-Peyruse A."/>
            <person name="Remy G."/>
        </authorList>
    </citation>
    <scope>NUCLEOTIDE SEQUENCE [LARGE SCALE GENOMIC DNA]</scope>
    <source>
        <strain evidence="7 8">BerOc1</strain>
    </source>
</reference>
<evidence type="ECO:0000256" key="4">
    <source>
        <dbReference type="ARBA" id="ARBA00022989"/>
    </source>
</evidence>
<evidence type="ECO:0000256" key="1">
    <source>
        <dbReference type="ARBA" id="ARBA00004651"/>
    </source>
</evidence>
<feature type="transmembrane region" description="Helical" evidence="6">
    <location>
        <begin position="387"/>
        <end position="413"/>
    </location>
</feature>
<protein>
    <submittedName>
        <fullName evidence="7">Polysaccharide biosynthesis protein</fullName>
    </submittedName>
</protein>
<proteinExistence type="predicted"/>
<evidence type="ECO:0000256" key="5">
    <source>
        <dbReference type="ARBA" id="ARBA00023136"/>
    </source>
</evidence>
<evidence type="ECO:0000313" key="7">
    <source>
        <dbReference type="EMBL" id="OIQ49040.1"/>
    </source>
</evidence>
<feature type="transmembrane region" description="Helical" evidence="6">
    <location>
        <begin position="148"/>
        <end position="165"/>
    </location>
</feature>
<feature type="transmembrane region" description="Helical" evidence="6">
    <location>
        <begin position="205"/>
        <end position="228"/>
    </location>
</feature>
<dbReference type="RefSeq" id="WP_084641096.1">
    <property type="nucleotide sequence ID" value="NZ_LKAQ01000004.1"/>
</dbReference>
<keyword evidence="4 6" id="KW-1133">Transmembrane helix</keyword>
<comment type="caution">
    <text evidence="7">The sequence shown here is derived from an EMBL/GenBank/DDBJ whole genome shotgun (WGS) entry which is preliminary data.</text>
</comment>
<feature type="transmembrane region" description="Helical" evidence="6">
    <location>
        <begin position="80"/>
        <end position="102"/>
    </location>
</feature>
<dbReference type="PANTHER" id="PTHR30250:SF11">
    <property type="entry name" value="O-ANTIGEN TRANSPORTER-RELATED"/>
    <property type="match status" value="1"/>
</dbReference>
<keyword evidence="5 6" id="KW-0472">Membrane</keyword>
<dbReference type="Proteomes" id="UP000181901">
    <property type="component" value="Unassembled WGS sequence"/>
</dbReference>
<dbReference type="InterPro" id="IPR050833">
    <property type="entry name" value="Poly_Biosynth_Transport"/>
</dbReference>
<evidence type="ECO:0000256" key="2">
    <source>
        <dbReference type="ARBA" id="ARBA00022475"/>
    </source>
</evidence>
<feature type="transmembrane region" description="Helical" evidence="6">
    <location>
        <begin position="248"/>
        <end position="272"/>
    </location>
</feature>
<evidence type="ECO:0000256" key="6">
    <source>
        <dbReference type="SAM" id="Phobius"/>
    </source>
</evidence>
<name>A0A1J5N2L2_9BACT</name>
<evidence type="ECO:0000313" key="8">
    <source>
        <dbReference type="Proteomes" id="UP000181901"/>
    </source>
</evidence>
<keyword evidence="8" id="KW-1185">Reference proteome</keyword>
<feature type="transmembrane region" description="Helical" evidence="6">
    <location>
        <begin position="293"/>
        <end position="310"/>
    </location>
</feature>
<feature type="transmembrane region" description="Helical" evidence="6">
    <location>
        <begin position="359"/>
        <end position="381"/>
    </location>
</feature>
<gene>
    <name evidence="7" type="ORF">BerOc1_00959</name>
</gene>
<dbReference type="AlphaFoldDB" id="A0A1J5N2L2"/>
<sequence length="473" mass="51669">MAESRTSILKRFGYLLSGHWVREILQAVFLLSLARHATETYGQFMLAINIGQLLLFATEFGLNQHLATMLARKENPPTRILGQVTLIKSLFLAVGWLIMLGFLFTQDYSGQLRLIILVIATAAALEGIGNSFYVACRVLGRQDVEGKTRGLASIIGFGWGIAAIFTGMAPVLVALFKGFETCTNLFVVLRAFLGRVRSELHLANLRAVWLAWREGLVFTAMAVCAIFYNKLNLFFLQHNAGAEGVAQYSATWQIVDGVSVLVSGMLLGKVLFPIFAKHWGTNRETFVKLARQSAAWLVAAALPVSYVLFVESDRIIPLAYGDNYGPAILAQKQLVGCILFAFIHNLASYLMISMRRQRILLGMYIVGLAFNLAACVLLTRFSPLTNAAMAILATKGIMAMMTVTFCQFTIGLFTPAGLIKQILAAGAAGAIHFSLSPVLPREAVELLALLPLLAYAYRLHLGQRRGLDAAGAA</sequence>